<evidence type="ECO:0000256" key="1">
    <source>
        <dbReference type="SAM" id="Coils"/>
    </source>
</evidence>
<dbReference type="PANTHER" id="PTHR21301">
    <property type="entry name" value="REVERSE TRANSCRIPTASE"/>
    <property type="match status" value="1"/>
</dbReference>
<dbReference type="Proteomes" id="UP001530400">
    <property type="component" value="Unassembled WGS sequence"/>
</dbReference>
<name>A0ABD3P392_9STRA</name>
<feature type="coiled-coil region" evidence="1">
    <location>
        <begin position="737"/>
        <end position="771"/>
    </location>
</feature>
<organism evidence="3 4">
    <name type="scientific">Cyclotella atomus</name>
    <dbReference type="NCBI Taxonomy" id="382360"/>
    <lineage>
        <taxon>Eukaryota</taxon>
        <taxon>Sar</taxon>
        <taxon>Stramenopiles</taxon>
        <taxon>Ochrophyta</taxon>
        <taxon>Bacillariophyta</taxon>
        <taxon>Coscinodiscophyceae</taxon>
        <taxon>Thalassiosirophycidae</taxon>
        <taxon>Stephanodiscales</taxon>
        <taxon>Stephanodiscaceae</taxon>
        <taxon>Cyclotella</taxon>
    </lineage>
</organism>
<proteinExistence type="predicted"/>
<protein>
    <recommendedName>
        <fullName evidence="5">Reverse transcriptase domain-containing protein</fullName>
    </recommendedName>
</protein>
<feature type="compositionally biased region" description="Basic and acidic residues" evidence="2">
    <location>
        <begin position="94"/>
        <end position="126"/>
    </location>
</feature>
<comment type="caution">
    <text evidence="3">The sequence shown here is derived from an EMBL/GenBank/DDBJ whole genome shotgun (WGS) entry which is preliminary data.</text>
</comment>
<evidence type="ECO:0000256" key="2">
    <source>
        <dbReference type="SAM" id="MobiDB-lite"/>
    </source>
</evidence>
<keyword evidence="1" id="KW-0175">Coiled coil</keyword>
<gene>
    <name evidence="3" type="ORF">ACHAWO_007481</name>
</gene>
<feature type="compositionally biased region" description="Basic and acidic residues" evidence="2">
    <location>
        <begin position="777"/>
        <end position="790"/>
    </location>
</feature>
<evidence type="ECO:0008006" key="5">
    <source>
        <dbReference type="Google" id="ProtNLM"/>
    </source>
</evidence>
<sequence>MTAAVFVISTVSSLSSYRAELEGTFRLLKHIEYLGLSPDEVKHWCDNEGAVSATNTDRFHTPSDMLAPDADIILAILEHKRTSHFTSKCVHVLSHQDTKQRKSKKEKEEDKKERQREKRQRIREVDVGEGTHAPSPEPSPPSSPDSASQDTRKPSRLRLPGRELGQKQKVLSDEVLMNVACDEYADKAARDHIACPKAPEANIIQPPYKGSKAMLKIGELWITSDYDKYIHFASTARALRAYCRERHKWDKKTLDLVDWKTIESIRRNQKWAVFVRSMKVMHGWLPIMHNLGKYKEIKQCPGCECPDETFIHLFQCNHALMRTARADALEKIEDICLSMSLKNDFTRAFASCIKHGITQTPAPVPAYPHELATAVRHQNKIGTHKMLQGFLARSWCAAIKKTGRKEPVQALTRLHVVLWEQLFQRVWDTRNHILKKTPNLYNAAEDSTLEARLNWYRENRHIVLSLADRHMANRDEEEIRKMGRKTRRKWVQHLDRLQAIHKKENVQRDKGQSTISTHFEVTIRERRSSFKAGSRKSRVQIKPKRRLIQGTLDSSVIVMKAKARRQRRANSSSHVIVTPEHRVQTKLHFTPATSTDNQIAAVTTAASVTATSDGPSTASGGLSATGLATAPLIFQDDPLAPSLAITDSNIKNVDAIIAVQILWKTIKVCFVDAPTTFVEQHSYNYKAQKMAQVSAASQLNKHANKTLEILATDGSPAGKVATFAEDAFLQRANETAKRKLQSETSSLEQKYKELRERTAKMDTKMQQEKSKRIKLEKELNKLKNPQDESKVNGGPAKGTVKNQTGKARRPKIPKSTVAHPENQEQQEADDANTAASAEHSERKKQLRLLDSNLLHKLPMPSNLAFHDLTPTKCAPRAAKSLLGLGSKFIPTPKFTTCDKMMKATTSRFERDFFIKVIFAFDASENDALALADENNHRPKLYVKSKWNPTACDVPSWACNRLSKFINRVKRLFKKRKSTPNLLPFQESLMQSLLDDKTLLYPETNKGLGPCAVTYDQYVSDCLVHLRNRECYLQLSKEEALLATDILETDILAWLKKYKNHIENMPRKYIEEHMKSVSASPFGQFYILYKIHKGIGDDGRWPTRPVCSDVSSLAHGLGKWVNEELTPVAKAQASFFQDTFALKELLDGIEVPPGALLFTADATAMYTNIKTEPALEEMTAYLRANKKEFSYPCEALIEALQIVFRNNYFKFGDTYHKQISGTAMGTPPAPPWATCTFGNYERKLIPKWELIIPFYRRFIDDIIGMWICDHDSDRNAELFEQYKQDLNGWNGLNWKCSNLSTSVNFMDLTITIVNGKLNTTIYEKEQNLYLYIPPHSSHPKGVLSGLIFGQILRIRHLCSASTDADKKIYEFYERLRHRGHTHESLQPLFSRAEDNAAAHIGRSADEKERMRKLKKIASNKQVYFHLQFHPEDPPSREIQKIWREHVSHPPDDTPLERCYNLAKEKVGFSKLVVAYSRPLNLKNRFSVRDIHGRGRPVSEYLAE</sequence>
<evidence type="ECO:0000313" key="3">
    <source>
        <dbReference type="EMBL" id="KAL3782237.1"/>
    </source>
</evidence>
<keyword evidence="4" id="KW-1185">Reference proteome</keyword>
<dbReference type="EMBL" id="JALLPJ020000815">
    <property type="protein sequence ID" value="KAL3782237.1"/>
    <property type="molecule type" value="Genomic_DNA"/>
</dbReference>
<dbReference type="PANTHER" id="PTHR21301:SF10">
    <property type="entry name" value="REVERSE TRANSCRIPTASE DOMAIN-CONTAINING PROTEIN"/>
    <property type="match status" value="1"/>
</dbReference>
<reference evidence="3 4" key="1">
    <citation type="submission" date="2024-10" db="EMBL/GenBank/DDBJ databases">
        <title>Updated reference genomes for cyclostephanoid diatoms.</title>
        <authorList>
            <person name="Roberts W.R."/>
            <person name="Alverson A.J."/>
        </authorList>
    </citation>
    <scope>NUCLEOTIDE SEQUENCE [LARGE SCALE GENOMIC DNA]</scope>
    <source>
        <strain evidence="3 4">AJA010-31</strain>
    </source>
</reference>
<feature type="region of interest" description="Disordered" evidence="2">
    <location>
        <begin position="89"/>
        <end position="164"/>
    </location>
</feature>
<feature type="region of interest" description="Disordered" evidence="2">
    <location>
        <begin position="777"/>
        <end position="843"/>
    </location>
</feature>
<evidence type="ECO:0000313" key="4">
    <source>
        <dbReference type="Proteomes" id="UP001530400"/>
    </source>
</evidence>
<accession>A0ABD3P392</accession>